<dbReference type="GO" id="GO:0046872">
    <property type="term" value="F:metal ion binding"/>
    <property type="evidence" value="ECO:0007669"/>
    <property type="project" value="UniProtKB-KW"/>
</dbReference>
<evidence type="ECO:0000256" key="4">
    <source>
        <dbReference type="ARBA" id="ARBA00022741"/>
    </source>
</evidence>
<keyword evidence="13" id="KW-1267">Proteomics identification</keyword>
<dbReference type="Gene3D" id="3.40.50.720">
    <property type="entry name" value="NAD(P)-binding Rossmann-like Domain"/>
    <property type="match status" value="2"/>
</dbReference>
<evidence type="ECO:0000256" key="2">
    <source>
        <dbReference type="ARBA" id="ARBA00016279"/>
    </source>
</evidence>
<dbReference type="SUPFAM" id="SSF69572">
    <property type="entry name" value="Activating enzymes of the ubiquitin-like proteins"/>
    <property type="match status" value="1"/>
</dbReference>
<proteinExistence type="evidence at protein level"/>
<protein>
    <recommendedName>
        <fullName evidence="2">Ubiquitin-like modifier-activating enzyme 5</fullName>
    </recommendedName>
</protein>
<dbReference type="Proteomes" id="UP000002494">
    <property type="component" value="Chromosome 8"/>
</dbReference>
<evidence type="ECO:0000313" key="10">
    <source>
        <dbReference type="Ensembl" id="ENSRNOP00000083523.1"/>
    </source>
</evidence>
<dbReference type="Ensembl" id="ENSRNOT00000105523.2">
    <property type="protein sequence ID" value="ENSRNOP00000083523.1"/>
    <property type="gene ID" value="ENSRNOG00000011027.7"/>
</dbReference>
<feature type="region of interest" description="Disordered" evidence="8">
    <location>
        <begin position="280"/>
        <end position="310"/>
    </location>
</feature>
<evidence type="ECO:0000256" key="7">
    <source>
        <dbReference type="ARBA" id="ARBA00022840"/>
    </source>
</evidence>
<evidence type="ECO:0000259" key="9">
    <source>
        <dbReference type="Pfam" id="PF00899"/>
    </source>
</evidence>
<evidence type="ECO:0007829" key="13">
    <source>
        <dbReference type="PeptideAtlas" id="A0A8I6GAV1"/>
    </source>
</evidence>
<dbReference type="Pfam" id="PF00899">
    <property type="entry name" value="ThiF"/>
    <property type="match status" value="2"/>
</dbReference>
<dbReference type="PANTHER" id="PTHR10953">
    <property type="entry name" value="UBIQUITIN-ACTIVATING ENZYME E1"/>
    <property type="match status" value="1"/>
</dbReference>
<keyword evidence="3" id="KW-0479">Metal-binding</keyword>
<dbReference type="GeneTree" id="ENSGT00940000156177"/>
<evidence type="ECO:0000256" key="8">
    <source>
        <dbReference type="SAM" id="MobiDB-lite"/>
    </source>
</evidence>
<dbReference type="RGD" id="1311702">
    <property type="gene designation" value="Uba5"/>
</dbReference>
<evidence type="ECO:0000313" key="11">
    <source>
        <dbReference type="Proteomes" id="UP000002494"/>
    </source>
</evidence>
<accession>A0A8I6GAV1</accession>
<comment type="similarity">
    <text evidence="1">Belongs to the ubiquitin-activating E1 family. UBA5 subfamily.</text>
</comment>
<keyword evidence="4" id="KW-0547">Nucleotide-binding</keyword>
<organism evidence="10 11">
    <name type="scientific">Rattus norvegicus</name>
    <name type="common">Rat</name>
    <dbReference type="NCBI Taxonomy" id="10116"/>
    <lineage>
        <taxon>Eukaryota</taxon>
        <taxon>Metazoa</taxon>
        <taxon>Chordata</taxon>
        <taxon>Craniata</taxon>
        <taxon>Vertebrata</taxon>
        <taxon>Euteleostomi</taxon>
        <taxon>Mammalia</taxon>
        <taxon>Eutheria</taxon>
        <taxon>Euarchontoglires</taxon>
        <taxon>Glires</taxon>
        <taxon>Rodentia</taxon>
        <taxon>Myomorpha</taxon>
        <taxon>Muroidea</taxon>
        <taxon>Muridae</taxon>
        <taxon>Murinae</taxon>
        <taxon>Rattus</taxon>
    </lineage>
</organism>
<feature type="domain" description="THIF-type NAD/FAD binding fold" evidence="9">
    <location>
        <begin position="51"/>
        <end position="98"/>
    </location>
</feature>
<keyword evidence="7" id="KW-0067">ATP-binding</keyword>
<feature type="domain" description="THIF-type NAD/FAD binding fold" evidence="9">
    <location>
        <begin position="145"/>
        <end position="275"/>
    </location>
</feature>
<evidence type="ECO:0000256" key="3">
    <source>
        <dbReference type="ARBA" id="ARBA00022723"/>
    </source>
</evidence>
<dbReference type="AlphaFoldDB" id="A0A8I6GAV1"/>
<keyword evidence="6" id="KW-0862">Zinc</keyword>
<keyword evidence="11" id="KW-1185">Reference proteome</keyword>
<dbReference type="InterPro" id="IPR035985">
    <property type="entry name" value="Ubiquitin-activating_enz"/>
</dbReference>
<reference evidence="10" key="2">
    <citation type="submission" date="2025-08" db="UniProtKB">
        <authorList>
            <consortium name="Ensembl"/>
        </authorList>
    </citation>
    <scope>IDENTIFICATION</scope>
    <source>
        <strain evidence="10">Brown Norway</strain>
    </source>
</reference>
<gene>
    <name evidence="10 12" type="primary">Uba5</name>
</gene>
<dbReference type="GO" id="GO:0005524">
    <property type="term" value="F:ATP binding"/>
    <property type="evidence" value="ECO:0007669"/>
    <property type="project" value="UniProtKB-KW"/>
</dbReference>
<evidence type="ECO:0000256" key="1">
    <source>
        <dbReference type="ARBA" id="ARBA00005339"/>
    </source>
</evidence>
<dbReference type="GO" id="GO:0008641">
    <property type="term" value="F:ubiquitin-like modifier activating enzyme activity"/>
    <property type="evidence" value="ECO:0007669"/>
    <property type="project" value="InterPro"/>
</dbReference>
<name>A0A8I6GAV1_RAT</name>
<evidence type="ECO:0000256" key="5">
    <source>
        <dbReference type="ARBA" id="ARBA00022786"/>
    </source>
</evidence>
<evidence type="ECO:0000313" key="12">
    <source>
        <dbReference type="RGD" id="1311702"/>
    </source>
</evidence>
<dbReference type="InterPro" id="IPR045886">
    <property type="entry name" value="ThiF/MoeB/HesA"/>
</dbReference>
<reference evidence="10" key="3">
    <citation type="submission" date="2025-09" db="UniProtKB">
        <authorList>
            <consortium name="Ensembl"/>
        </authorList>
    </citation>
    <scope>IDENTIFICATION</scope>
    <source>
        <strain evidence="10">Brown Norway</strain>
    </source>
</reference>
<sequence>MAESVERLLQRVEELEQELARERSRRIAGDGHCGRTRIQKMSDEVVDSNPYSRLMALKRMGVVSDYEKIRTYAVAIVGVGGVGSVTAEMLTRCGIGKVKRFLFALTVLLPQPLRAEQINVFCILLFFKYNLFSFCSNGGLEEGQPVDLVLSCVDNFEARMAINTACNELGQTWMESGVSENAVSGHIQLMVPGESACFACAPPLVVASNIDEKTLKREGVCAASLPTTMGVVAGILVQNVLKFLLKFGTVSFYLGYNAMQDFFPTMFMKPNPQCDDKNCRKQQEEYKKRAPAQPTQETAPQEEEEVVHEDNEWGIELVSEVSEEELKNSSGPVPTLPEGITVAYTVPKKREDSVSEVTVEDSGESLEDLMARMKKM</sequence>
<keyword evidence="5" id="KW-0833">Ubl conjugation pathway</keyword>
<evidence type="ECO:0000256" key="6">
    <source>
        <dbReference type="ARBA" id="ARBA00022833"/>
    </source>
</evidence>
<dbReference type="InterPro" id="IPR000594">
    <property type="entry name" value="ThiF_NAD_FAD-bd"/>
</dbReference>
<reference evidence="10" key="1">
    <citation type="submission" date="2024-01" db="EMBL/GenBank/DDBJ databases">
        <title>GRCr8: a new rat reference genome assembly contstructed from accurate long reads and long range scaffolding.</title>
        <authorList>
            <person name="Doris P.A."/>
            <person name="Kalbfleisch T."/>
            <person name="Li K."/>
            <person name="Howe K."/>
            <person name="Wood J."/>
        </authorList>
    </citation>
    <scope>NUCLEOTIDE SEQUENCE [LARGE SCALE GENOMIC DNA]</scope>
    <source>
        <strain evidence="10">Brown Norway</strain>
    </source>
</reference>
<dbReference type="PANTHER" id="PTHR10953:SF9">
    <property type="entry name" value="UBIQUITIN-LIKE MODIFIER-ACTIVATING ENZYME 5"/>
    <property type="match status" value="1"/>
</dbReference>